<organism evidence="13 14">
    <name type="scientific">Oryctes borbonicus</name>
    <dbReference type="NCBI Taxonomy" id="1629725"/>
    <lineage>
        <taxon>Eukaryota</taxon>
        <taxon>Metazoa</taxon>
        <taxon>Ecdysozoa</taxon>
        <taxon>Arthropoda</taxon>
        <taxon>Hexapoda</taxon>
        <taxon>Insecta</taxon>
        <taxon>Pterygota</taxon>
        <taxon>Neoptera</taxon>
        <taxon>Endopterygota</taxon>
        <taxon>Coleoptera</taxon>
        <taxon>Polyphaga</taxon>
        <taxon>Scarabaeiformia</taxon>
        <taxon>Scarabaeidae</taxon>
        <taxon>Dynastinae</taxon>
        <taxon>Oryctes</taxon>
    </lineage>
</organism>
<evidence type="ECO:0000256" key="11">
    <source>
        <dbReference type="ARBA" id="ARBA00048679"/>
    </source>
</evidence>
<dbReference type="AlphaFoldDB" id="A0A0T6BC44"/>
<dbReference type="InterPro" id="IPR018934">
    <property type="entry name" value="RIO_dom"/>
</dbReference>
<keyword evidence="8" id="KW-0067">ATP-binding</keyword>
<name>A0A0T6BC44_9SCAR</name>
<evidence type="ECO:0000259" key="12">
    <source>
        <dbReference type="SMART" id="SM00090"/>
    </source>
</evidence>
<evidence type="ECO:0000256" key="3">
    <source>
        <dbReference type="ARBA" id="ARBA00022527"/>
    </source>
</evidence>
<comment type="catalytic activity">
    <reaction evidence="10">
        <text>L-threonyl-[protein] + ATP = O-phospho-L-threonyl-[protein] + ADP + H(+)</text>
        <dbReference type="Rhea" id="RHEA:46608"/>
        <dbReference type="Rhea" id="RHEA-COMP:11060"/>
        <dbReference type="Rhea" id="RHEA-COMP:11605"/>
        <dbReference type="ChEBI" id="CHEBI:15378"/>
        <dbReference type="ChEBI" id="CHEBI:30013"/>
        <dbReference type="ChEBI" id="CHEBI:30616"/>
        <dbReference type="ChEBI" id="CHEBI:61977"/>
        <dbReference type="ChEBI" id="CHEBI:456216"/>
        <dbReference type="EC" id="2.7.11.1"/>
    </reaction>
</comment>
<comment type="similarity">
    <text evidence="1">Belongs to the protein kinase superfamily. RIO-type Ser/Thr kinase family.</text>
</comment>
<dbReference type="InterPro" id="IPR000687">
    <property type="entry name" value="RIO_kinase"/>
</dbReference>
<evidence type="ECO:0000256" key="10">
    <source>
        <dbReference type="ARBA" id="ARBA00047899"/>
    </source>
</evidence>
<comment type="caution">
    <text evidence="13">The sequence shown here is derived from an EMBL/GenBank/DDBJ whole genome shotgun (WGS) entry which is preliminary data.</text>
</comment>
<keyword evidence="7" id="KW-0418">Kinase</keyword>
<evidence type="ECO:0000256" key="9">
    <source>
        <dbReference type="ARBA" id="ARBA00022842"/>
    </source>
</evidence>
<protein>
    <recommendedName>
        <fullName evidence="2">non-specific serine/threonine protein kinase</fullName>
        <ecNumber evidence="2">2.7.11.1</ecNumber>
    </recommendedName>
</protein>
<reference evidence="13 14" key="1">
    <citation type="submission" date="2015-09" db="EMBL/GenBank/DDBJ databases">
        <title>Draft genome of the scarab beetle Oryctes borbonicus.</title>
        <authorList>
            <person name="Meyer J.M."/>
            <person name="Markov G.V."/>
            <person name="Baskaran P."/>
            <person name="Herrmann M."/>
            <person name="Sommer R.J."/>
            <person name="Roedelsperger C."/>
        </authorList>
    </citation>
    <scope>NUCLEOTIDE SEQUENCE [LARGE SCALE GENOMIC DNA]</scope>
    <source>
        <strain evidence="13">OB123</strain>
        <tissue evidence="13">Whole animal</tissue>
    </source>
</reference>
<evidence type="ECO:0000256" key="2">
    <source>
        <dbReference type="ARBA" id="ARBA00012513"/>
    </source>
</evidence>
<dbReference type="GO" id="GO:0004674">
    <property type="term" value="F:protein serine/threonine kinase activity"/>
    <property type="evidence" value="ECO:0007669"/>
    <property type="project" value="UniProtKB-KW"/>
</dbReference>
<evidence type="ECO:0000313" key="14">
    <source>
        <dbReference type="Proteomes" id="UP000051574"/>
    </source>
</evidence>
<accession>A0A0T6BC44</accession>
<dbReference type="GO" id="GO:0005524">
    <property type="term" value="F:ATP binding"/>
    <property type="evidence" value="ECO:0007669"/>
    <property type="project" value="UniProtKB-KW"/>
</dbReference>
<dbReference type="SMART" id="SM00090">
    <property type="entry name" value="RIO"/>
    <property type="match status" value="1"/>
</dbReference>
<evidence type="ECO:0000313" key="13">
    <source>
        <dbReference type="EMBL" id="KRT84669.1"/>
    </source>
</evidence>
<keyword evidence="5" id="KW-0479">Metal-binding</keyword>
<proteinExistence type="inferred from homology"/>
<dbReference type="EC" id="2.7.11.1" evidence="2"/>
<dbReference type="Gene3D" id="3.30.200.20">
    <property type="entry name" value="Phosphorylase Kinase, domain 1"/>
    <property type="match status" value="2"/>
</dbReference>
<sequence length="577" mass="66176">MSSPWNTIAVPETKDLQEIMSEELKKARQKNSKCATTCPPVKWKYEMTDEELAKILHAEYDIISSEDDVCSSEDCGVPYNSDSDLEDVEDPTQKRYYDKFSDIFEKFDPAPLYNCKNHQIGSSKNRKNDILGVDAKAKLILGAMMKKQIFDEIHSQREGAVLHVKKYTKTPHISITEDYIVKIFKLLQTTSERVQYGFLKGDYVPIYKTVDKSPTTKVIHEKAQKEALFLQRLKKAKIPCPKVIALKRHVIVLSLIGETKPALNLKNSRLDDSKNTIAVPETKDLQEIMSEELKKARQKNSKCATTCPPVKWKYEMTDEELAKILHAEYDIISSEDDVCSSEDCGVPYNSDSDLEDVEDPTQKRYYDKFSDIFEKFDPAPLYNCKNHQIGSSKNRKNDILGVDAKAKLILGAMMKKQIFDEIHSRIPKKREGAVLHVKKYTKTPHISITEDYIVKIFKLLQTTSERVQYGFLKGDYVPIYKTVDKSPTTKVIHEKAQKEALFLQRLKKAKIPCPKVIALKRHVIVLSLIGETKPALNLKNSRLDDSKNLLAYEQVTEYMKTMYQKCNLIHTNLSEEN</sequence>
<keyword evidence="14" id="KW-1185">Reference proteome</keyword>
<gene>
    <name evidence="13" type="ORF">AMK59_2361</name>
</gene>
<dbReference type="Gene3D" id="1.10.510.10">
    <property type="entry name" value="Transferase(Phosphotransferase) domain 1"/>
    <property type="match status" value="1"/>
</dbReference>
<keyword evidence="4 13" id="KW-0808">Transferase</keyword>
<keyword evidence="6" id="KW-0547">Nucleotide-binding</keyword>
<evidence type="ECO:0000256" key="1">
    <source>
        <dbReference type="ARBA" id="ARBA00009196"/>
    </source>
</evidence>
<dbReference type="OrthoDB" id="205248at2759"/>
<dbReference type="Proteomes" id="UP000051574">
    <property type="component" value="Unassembled WGS sequence"/>
</dbReference>
<dbReference type="PANTHER" id="PTHR45723">
    <property type="entry name" value="SERINE/THREONINE-PROTEIN KINASE RIO1"/>
    <property type="match status" value="1"/>
</dbReference>
<keyword evidence="9" id="KW-0460">Magnesium</keyword>
<comment type="catalytic activity">
    <reaction evidence="11">
        <text>L-seryl-[protein] + ATP = O-phospho-L-seryl-[protein] + ADP + H(+)</text>
        <dbReference type="Rhea" id="RHEA:17989"/>
        <dbReference type="Rhea" id="RHEA-COMP:9863"/>
        <dbReference type="Rhea" id="RHEA-COMP:11604"/>
        <dbReference type="ChEBI" id="CHEBI:15378"/>
        <dbReference type="ChEBI" id="CHEBI:29999"/>
        <dbReference type="ChEBI" id="CHEBI:30616"/>
        <dbReference type="ChEBI" id="CHEBI:83421"/>
        <dbReference type="ChEBI" id="CHEBI:456216"/>
        <dbReference type="EC" id="2.7.11.1"/>
    </reaction>
</comment>
<evidence type="ECO:0000256" key="6">
    <source>
        <dbReference type="ARBA" id="ARBA00022741"/>
    </source>
</evidence>
<feature type="domain" description="RIO kinase" evidence="12">
    <location>
        <begin position="391"/>
        <end position="577"/>
    </location>
</feature>
<evidence type="ECO:0000256" key="8">
    <source>
        <dbReference type="ARBA" id="ARBA00022840"/>
    </source>
</evidence>
<keyword evidence="3" id="KW-0723">Serine/threonine-protein kinase</keyword>
<feature type="non-terminal residue" evidence="13">
    <location>
        <position position="577"/>
    </location>
</feature>
<dbReference type="Pfam" id="PF01163">
    <property type="entry name" value="RIO1"/>
    <property type="match status" value="2"/>
</dbReference>
<dbReference type="InterPro" id="IPR011009">
    <property type="entry name" value="Kinase-like_dom_sf"/>
</dbReference>
<evidence type="ECO:0000256" key="5">
    <source>
        <dbReference type="ARBA" id="ARBA00022723"/>
    </source>
</evidence>
<dbReference type="SUPFAM" id="SSF56112">
    <property type="entry name" value="Protein kinase-like (PK-like)"/>
    <property type="match status" value="1"/>
</dbReference>
<evidence type="ECO:0000256" key="4">
    <source>
        <dbReference type="ARBA" id="ARBA00022679"/>
    </source>
</evidence>
<dbReference type="GO" id="GO:0046872">
    <property type="term" value="F:metal ion binding"/>
    <property type="evidence" value="ECO:0007669"/>
    <property type="project" value="UniProtKB-KW"/>
</dbReference>
<evidence type="ECO:0000256" key="7">
    <source>
        <dbReference type="ARBA" id="ARBA00022777"/>
    </source>
</evidence>
<dbReference type="EMBL" id="LJIG01002271">
    <property type="protein sequence ID" value="KRT84669.1"/>
    <property type="molecule type" value="Genomic_DNA"/>
</dbReference>
<dbReference type="InterPro" id="IPR051272">
    <property type="entry name" value="RIO-type_Ser/Thr_kinase"/>
</dbReference>